<evidence type="ECO:0000256" key="3">
    <source>
        <dbReference type="ARBA" id="ARBA00023187"/>
    </source>
</evidence>
<evidence type="ECO:0008006" key="11">
    <source>
        <dbReference type="Google" id="ProtNLM"/>
    </source>
</evidence>
<dbReference type="GeneID" id="30147808"/>
<feature type="coiled-coil region" evidence="5">
    <location>
        <begin position="126"/>
        <end position="153"/>
    </location>
</feature>
<keyword evidence="10" id="KW-1185">Reference proteome</keyword>
<proteinExistence type="predicted"/>
<evidence type="ECO:0000256" key="5">
    <source>
        <dbReference type="SAM" id="Coils"/>
    </source>
</evidence>
<keyword evidence="2" id="KW-0507">mRNA processing</keyword>
<dbReference type="PANTHER" id="PTHR14212:SF0">
    <property type="entry name" value="U4_U6 SMALL NUCLEAR RIBONUCLEOPROTEIN PRP3"/>
    <property type="match status" value="1"/>
</dbReference>
<comment type="subcellular location">
    <subcellularLocation>
        <location evidence="1">Nucleus</location>
    </subcellularLocation>
</comment>
<name>A0A1E3QII1_9ASCO</name>
<gene>
    <name evidence="9" type="ORF">BABINDRAFT_163512</name>
</gene>
<evidence type="ECO:0000313" key="10">
    <source>
        <dbReference type="Proteomes" id="UP000094336"/>
    </source>
</evidence>
<dbReference type="OrthoDB" id="10264544at2759"/>
<dbReference type="GO" id="GO:0000398">
    <property type="term" value="P:mRNA splicing, via spliceosome"/>
    <property type="evidence" value="ECO:0007669"/>
    <property type="project" value="InterPro"/>
</dbReference>
<evidence type="ECO:0000313" key="9">
    <source>
        <dbReference type="EMBL" id="ODQ77506.1"/>
    </source>
</evidence>
<feature type="domain" description="Small nuclear ribonucleoprotein Prp3 C-terminal" evidence="7">
    <location>
        <begin position="346"/>
        <end position="496"/>
    </location>
</feature>
<feature type="domain" description="Pre-mRNA-splicing factor 3" evidence="8">
    <location>
        <begin position="100"/>
        <end position="320"/>
    </location>
</feature>
<dbReference type="InterPro" id="IPR010541">
    <property type="entry name" value="Prp3_C"/>
</dbReference>
<evidence type="ECO:0000256" key="1">
    <source>
        <dbReference type="ARBA" id="ARBA00004123"/>
    </source>
</evidence>
<dbReference type="AlphaFoldDB" id="A0A1E3QII1"/>
<evidence type="ECO:0000259" key="7">
    <source>
        <dbReference type="Pfam" id="PF06544"/>
    </source>
</evidence>
<dbReference type="InterPro" id="IPR013881">
    <property type="entry name" value="Pre-mRNA_splic_Prp3_dom"/>
</dbReference>
<keyword evidence="3" id="KW-0508">mRNA splicing</keyword>
<accession>A0A1E3QII1</accession>
<reference evidence="10" key="1">
    <citation type="submission" date="2016-05" db="EMBL/GenBank/DDBJ databases">
        <title>Comparative genomics of biotechnologically important yeasts.</title>
        <authorList>
            <consortium name="DOE Joint Genome Institute"/>
            <person name="Riley R."/>
            <person name="Haridas S."/>
            <person name="Wolfe K.H."/>
            <person name="Lopes M.R."/>
            <person name="Hittinger C.T."/>
            <person name="Goker M."/>
            <person name="Salamov A."/>
            <person name="Wisecaver J."/>
            <person name="Long T.M."/>
            <person name="Aerts A.L."/>
            <person name="Barry K."/>
            <person name="Choi C."/>
            <person name="Clum A."/>
            <person name="Coughlan A.Y."/>
            <person name="Deshpande S."/>
            <person name="Douglass A.P."/>
            <person name="Hanson S.J."/>
            <person name="Klenk H.-P."/>
            <person name="Labutti K."/>
            <person name="Lapidus A."/>
            <person name="Lindquist E."/>
            <person name="Lipzen A."/>
            <person name="Meier-Kolthoff J.P."/>
            <person name="Ohm R.A."/>
            <person name="Otillar R.P."/>
            <person name="Pangilinan J."/>
            <person name="Peng Y."/>
            <person name="Rokas A."/>
            <person name="Rosa C.A."/>
            <person name="Scheuner C."/>
            <person name="Sibirny A.A."/>
            <person name="Slot J.C."/>
            <person name="Stielow J.B."/>
            <person name="Sun H."/>
            <person name="Kurtzman C.P."/>
            <person name="Blackwell M."/>
            <person name="Grigoriev I.V."/>
            <person name="Jeffries T.W."/>
        </authorList>
    </citation>
    <scope>NUCLEOTIDE SEQUENCE [LARGE SCALE GENOMIC DNA]</scope>
    <source>
        <strain evidence="10">NRRL Y-12698</strain>
    </source>
</reference>
<feature type="region of interest" description="Disordered" evidence="6">
    <location>
        <begin position="1"/>
        <end position="21"/>
    </location>
</feature>
<dbReference type="Pfam" id="PF06544">
    <property type="entry name" value="Prp3_C"/>
    <property type="match status" value="1"/>
</dbReference>
<dbReference type="CDD" id="cd24162">
    <property type="entry name" value="Prp3_C"/>
    <property type="match status" value="1"/>
</dbReference>
<evidence type="ECO:0000259" key="8">
    <source>
        <dbReference type="Pfam" id="PF08572"/>
    </source>
</evidence>
<dbReference type="STRING" id="984486.A0A1E3QII1"/>
<dbReference type="Proteomes" id="UP000094336">
    <property type="component" value="Unassembled WGS sequence"/>
</dbReference>
<dbReference type="InterPro" id="IPR027104">
    <property type="entry name" value="Prp3"/>
</dbReference>
<dbReference type="RefSeq" id="XP_018982834.1">
    <property type="nucleotide sequence ID" value="XM_019129955.1"/>
</dbReference>
<dbReference type="GO" id="GO:0046540">
    <property type="term" value="C:U4/U6 x U5 tri-snRNP complex"/>
    <property type="evidence" value="ECO:0007669"/>
    <property type="project" value="InterPro"/>
</dbReference>
<evidence type="ECO:0000256" key="6">
    <source>
        <dbReference type="SAM" id="MobiDB-lite"/>
    </source>
</evidence>
<sequence>MPPPAKKQRTGEPRSSSMSPELMERIAQAKARAASRQSEAVPATVLKAKGLNVEIHPLLRPNALMTIDKDYNPVLNPVLPIASAAGKTGPRDNFQFGALNPYLNQEDMKYAVKSRRKEKGLQFNVKGKYIAKAEELRAQLREESEARAHQELLKSQGLVADESVGENLFVPKMPPRVEWWDEPYLKQRSYGFQNETDMLENYIIPYSEDAEDPPITLYIQHPVPMPAPWETEAQPAKLYLTKKELKKLRKNNRTELDRERQDRIRLGLDPTPKPKIKLKNLMNVLTNESIKDPTMIEMQVQSEIEERRLTHLKENQARHAQALETKLEKLAEKNQKELDKGIFSCVVRVDRLVNPQHRFKLNINAKQLKLHGVMLVHDGAHAKLSPSNAALDGDQEKQFSLVIVEGAQKAINHFKKLIMGRIDWQENAVAKRLLQEGETDPIGIEIEDLSHNKCLLIWEGQVKDFHFQRWSSEWFTTDASAIEVLQRFRVENYWRDAKMYDMSNGD</sequence>
<dbReference type="PANTHER" id="PTHR14212">
    <property type="entry name" value="U4/U6-ASSOCIATED RNA SPLICING FACTOR-RELATED"/>
    <property type="match status" value="1"/>
</dbReference>
<protein>
    <recommendedName>
        <fullName evidence="11">Pre-mRNA-splicing factor 3 domain-containing protein</fullName>
    </recommendedName>
</protein>
<dbReference type="Pfam" id="PF08572">
    <property type="entry name" value="PRP3"/>
    <property type="match status" value="1"/>
</dbReference>
<evidence type="ECO:0000256" key="4">
    <source>
        <dbReference type="ARBA" id="ARBA00023242"/>
    </source>
</evidence>
<keyword evidence="5" id="KW-0175">Coiled coil</keyword>
<organism evidence="9 10">
    <name type="scientific">Babjeviella inositovora NRRL Y-12698</name>
    <dbReference type="NCBI Taxonomy" id="984486"/>
    <lineage>
        <taxon>Eukaryota</taxon>
        <taxon>Fungi</taxon>
        <taxon>Dikarya</taxon>
        <taxon>Ascomycota</taxon>
        <taxon>Saccharomycotina</taxon>
        <taxon>Pichiomycetes</taxon>
        <taxon>Serinales incertae sedis</taxon>
        <taxon>Babjeviella</taxon>
    </lineage>
</organism>
<dbReference type="EMBL" id="KV454440">
    <property type="protein sequence ID" value="ODQ77506.1"/>
    <property type="molecule type" value="Genomic_DNA"/>
</dbReference>
<evidence type="ECO:0000256" key="2">
    <source>
        <dbReference type="ARBA" id="ARBA00022664"/>
    </source>
</evidence>
<keyword evidence="4" id="KW-0539">Nucleus</keyword>
<feature type="coiled-coil region" evidence="5">
    <location>
        <begin position="313"/>
        <end position="340"/>
    </location>
</feature>